<comment type="caution">
    <text evidence="3">The sequence shown here is derived from an EMBL/GenBank/DDBJ whole genome shotgun (WGS) entry which is preliminary data.</text>
</comment>
<dbReference type="EC" id="5.1.99.1" evidence="3"/>
<dbReference type="SUPFAM" id="SSF54593">
    <property type="entry name" value="Glyoxalase/Bleomycin resistance protein/Dihydroxybiphenyl dioxygenase"/>
    <property type="match status" value="1"/>
</dbReference>
<evidence type="ECO:0000313" key="4">
    <source>
        <dbReference type="Proteomes" id="UP000539642"/>
    </source>
</evidence>
<dbReference type="InterPro" id="IPR029068">
    <property type="entry name" value="Glyas_Bleomycin-R_OHBP_Dase"/>
</dbReference>
<sequence>MIGINKIDHICIAVRNLQEAKQRWGRLFGKAEPDLEYSFAEEAIEVARYNVGEVGFELIRSTRSGSHVDKFIDKHGEGVMLISFKVPDTAAAIPILNANHYDMIDQKPRVWEGSHYAFLQPGALNGVLVEIIDGGRK</sequence>
<reference evidence="3 4" key="1">
    <citation type="submission" date="2020-08" db="EMBL/GenBank/DDBJ databases">
        <title>Genomic Encyclopedia of Type Strains, Phase IV (KMG-IV): sequencing the most valuable type-strain genomes for metagenomic binning, comparative biology and taxonomic classification.</title>
        <authorList>
            <person name="Goeker M."/>
        </authorList>
    </citation>
    <scope>NUCLEOTIDE SEQUENCE [LARGE SCALE GENOMIC DNA]</scope>
    <source>
        <strain evidence="3 4">DSM 28570</strain>
    </source>
</reference>
<dbReference type="Gene3D" id="3.10.180.10">
    <property type="entry name" value="2,3-Dihydroxybiphenyl 1,2-Dioxygenase, domain 1"/>
    <property type="match status" value="1"/>
</dbReference>
<dbReference type="Proteomes" id="UP000539642">
    <property type="component" value="Unassembled WGS sequence"/>
</dbReference>
<proteinExistence type="predicted"/>
<dbReference type="PANTHER" id="PTHR43048:SF3">
    <property type="entry name" value="METHYLMALONYL-COA EPIMERASE, MITOCHONDRIAL"/>
    <property type="match status" value="1"/>
</dbReference>
<keyword evidence="1" id="KW-0479">Metal-binding</keyword>
<dbReference type="EMBL" id="JACHEO010000014">
    <property type="protein sequence ID" value="MBB5348714.1"/>
    <property type="molecule type" value="Genomic_DNA"/>
</dbReference>
<gene>
    <name evidence="3" type="ORF">HNQ81_002454</name>
</gene>
<accession>A0A840UZ37</accession>
<protein>
    <submittedName>
        <fullName evidence="3">Methylmalonyl-CoA/ethylmalonyl-CoA epimerase</fullName>
        <ecNumber evidence="3">5.1.99.1</ecNumber>
    </submittedName>
</protein>
<dbReference type="GO" id="GO:0046872">
    <property type="term" value="F:metal ion binding"/>
    <property type="evidence" value="ECO:0007669"/>
    <property type="project" value="UniProtKB-KW"/>
</dbReference>
<dbReference type="InterPro" id="IPR051785">
    <property type="entry name" value="MMCE/EMCE_epimerase"/>
</dbReference>
<evidence type="ECO:0000313" key="3">
    <source>
        <dbReference type="EMBL" id="MBB5348714.1"/>
    </source>
</evidence>
<name>A0A840UZ37_9BACT</name>
<dbReference type="GO" id="GO:0004493">
    <property type="term" value="F:methylmalonyl-CoA epimerase activity"/>
    <property type="evidence" value="ECO:0007669"/>
    <property type="project" value="UniProtKB-EC"/>
</dbReference>
<dbReference type="RefSeq" id="WP_221270867.1">
    <property type="nucleotide sequence ID" value="NZ_JACHEO010000014.1"/>
</dbReference>
<organism evidence="3 4">
    <name type="scientific">Desulfoprunum benzoelyticum</name>
    <dbReference type="NCBI Taxonomy" id="1506996"/>
    <lineage>
        <taxon>Bacteria</taxon>
        <taxon>Pseudomonadati</taxon>
        <taxon>Thermodesulfobacteriota</taxon>
        <taxon>Desulfobulbia</taxon>
        <taxon>Desulfobulbales</taxon>
        <taxon>Desulfobulbaceae</taxon>
        <taxon>Desulfoprunum</taxon>
    </lineage>
</organism>
<evidence type="ECO:0000259" key="2">
    <source>
        <dbReference type="PROSITE" id="PS51819"/>
    </source>
</evidence>
<dbReference type="AlphaFoldDB" id="A0A840UZ37"/>
<dbReference type="Pfam" id="PF13669">
    <property type="entry name" value="Glyoxalase_4"/>
    <property type="match status" value="1"/>
</dbReference>
<evidence type="ECO:0000256" key="1">
    <source>
        <dbReference type="ARBA" id="ARBA00022723"/>
    </source>
</evidence>
<dbReference type="PANTHER" id="PTHR43048">
    <property type="entry name" value="METHYLMALONYL-COA EPIMERASE"/>
    <property type="match status" value="1"/>
</dbReference>
<dbReference type="InterPro" id="IPR037523">
    <property type="entry name" value="VOC_core"/>
</dbReference>
<keyword evidence="3" id="KW-0413">Isomerase</keyword>
<feature type="domain" description="VOC" evidence="2">
    <location>
        <begin position="6"/>
        <end position="134"/>
    </location>
</feature>
<keyword evidence="4" id="KW-1185">Reference proteome</keyword>
<dbReference type="GO" id="GO:0046491">
    <property type="term" value="P:L-methylmalonyl-CoA metabolic process"/>
    <property type="evidence" value="ECO:0007669"/>
    <property type="project" value="TreeGrafter"/>
</dbReference>
<dbReference type="PROSITE" id="PS51819">
    <property type="entry name" value="VOC"/>
    <property type="match status" value="1"/>
</dbReference>